<dbReference type="PANTHER" id="PTHR23113:SF348">
    <property type="entry name" value="GUANYL-NUCLEOTIDE EXCHANGE FACTOR RASGEF, PUTATIVE (AFU_ORTHOLOGUE AFUA_1G04700)-RELATED"/>
    <property type="match status" value="1"/>
</dbReference>
<feature type="compositionally biased region" description="Polar residues" evidence="3">
    <location>
        <begin position="587"/>
        <end position="607"/>
    </location>
</feature>
<dbReference type="EMBL" id="HF935724">
    <property type="protein sequence ID" value="CCX32135.1"/>
    <property type="molecule type" value="Genomic_DNA"/>
</dbReference>
<dbReference type="GO" id="GO:0005886">
    <property type="term" value="C:plasma membrane"/>
    <property type="evidence" value="ECO:0007669"/>
    <property type="project" value="TreeGrafter"/>
</dbReference>
<dbReference type="SUPFAM" id="SSF52540">
    <property type="entry name" value="P-loop containing nucleoside triphosphate hydrolases"/>
    <property type="match status" value="1"/>
</dbReference>
<evidence type="ECO:0000256" key="2">
    <source>
        <dbReference type="PROSITE-ProRule" id="PRU00168"/>
    </source>
</evidence>
<dbReference type="Gene3D" id="1.10.840.10">
    <property type="entry name" value="Ras guanine-nucleotide exchange factors catalytic domain"/>
    <property type="match status" value="1"/>
</dbReference>
<feature type="domain" description="N-terminal Ras-GEF" evidence="5">
    <location>
        <begin position="646"/>
        <end position="771"/>
    </location>
</feature>
<dbReference type="Proteomes" id="UP000018144">
    <property type="component" value="Unassembled WGS sequence"/>
</dbReference>
<dbReference type="OMA" id="HIAKWVA"/>
<evidence type="ECO:0000313" key="6">
    <source>
        <dbReference type="EMBL" id="CCX32135.1"/>
    </source>
</evidence>
<organism evidence="6 7">
    <name type="scientific">Pyronema omphalodes (strain CBS 100304)</name>
    <name type="common">Pyronema confluens</name>
    <dbReference type="NCBI Taxonomy" id="1076935"/>
    <lineage>
        <taxon>Eukaryota</taxon>
        <taxon>Fungi</taxon>
        <taxon>Dikarya</taxon>
        <taxon>Ascomycota</taxon>
        <taxon>Pezizomycotina</taxon>
        <taxon>Pezizomycetes</taxon>
        <taxon>Pezizales</taxon>
        <taxon>Pyronemataceae</taxon>
        <taxon>Pyronema</taxon>
    </lineage>
</organism>
<feature type="region of interest" description="Disordered" evidence="3">
    <location>
        <begin position="467"/>
        <end position="638"/>
    </location>
</feature>
<dbReference type="AlphaFoldDB" id="U4LS26"/>
<dbReference type="InterPro" id="IPR023578">
    <property type="entry name" value="Ras_GEF_dom_sf"/>
</dbReference>
<feature type="compositionally biased region" description="Low complexity" evidence="3">
    <location>
        <begin position="43"/>
        <end position="82"/>
    </location>
</feature>
<dbReference type="GO" id="GO:0005085">
    <property type="term" value="F:guanyl-nucleotide exchange factor activity"/>
    <property type="evidence" value="ECO:0007669"/>
    <property type="project" value="UniProtKB-KW"/>
</dbReference>
<feature type="compositionally biased region" description="Polar residues" evidence="3">
    <location>
        <begin position="516"/>
        <end position="532"/>
    </location>
</feature>
<dbReference type="Pfam" id="PF00617">
    <property type="entry name" value="RasGEF"/>
    <property type="match status" value="1"/>
</dbReference>
<dbReference type="Gene3D" id="3.40.50.300">
    <property type="entry name" value="P-loop containing nucleotide triphosphate hydrolases"/>
    <property type="match status" value="1"/>
</dbReference>
<name>U4LS26_PYROM</name>
<feature type="compositionally biased region" description="Low complexity" evidence="3">
    <location>
        <begin position="245"/>
        <end position="255"/>
    </location>
</feature>
<accession>U4LS26</accession>
<proteinExistence type="predicted"/>
<dbReference type="SMART" id="SM00147">
    <property type="entry name" value="RasGEF"/>
    <property type="match status" value="1"/>
</dbReference>
<sequence>MITASLVIADTRVPKGAKSSAVVGAQTAKPSQEQQIPPQLVQRSSSSKSSTSRASASRSTRSASHSASNSASRTSTSSRTSRPASAFASISVFAASTIIQRQPPYKDATPPTPKSPKSSRIIDPALAIESLLSKSRLSVSSTAANPPTLLDIGENEWTGNFVAGDEFLSSLFEEGFQIAPLSPRGTVYDRESKFPPPQSRGSTSSSSAKALATPLATPTEKPSLSLEEQRPTSRGLRRPRLGSHPAASPSSASPPRGLGITSWLSERGSPKSWSRNAERAAEKLTVGSGSGNMSSPTELRSQSVKDVNIAVIGTPGVGKTTFIERAYDLGQSPNHGEIHTLNVTVDKVPCSVGLVEMDLNSICFEKQQVQWPRMTDGRGIPFIDGVLFLYDAADAMSMARLEESLDAFEKNQIPVCLVTTKNDLPDRTHSGVCISGYEQISTSTLAHDSQKKSVAAILSMIARRNEKGPRSQYLNGRRRANSSAANSRTTSPPPSTAGHNRASSEFSPTFLKDGSDTSSIHGTRLQRASVSNAAAVGYSSGNPRDSSSSTNPLLSGTPRKNSTATQAPQITLSDSGQTPFLEIEATSPFTMQQQPPGRTSSQTSLGSEQRHSYIDSDDDSTNFRDPEDIPILDREDGLDDLDEEEKHIPNRGWTWDELINRLLSQPMSRADQNFVLIFLCFYRKFAAPRELLDAIIERFQAIAADEKVRIHRLSSQLRICNVLHQWVTSHPGDFAYPNTRRELFAFLSTLSNDRSFSLLTAEMAKALENSFEDEDEVWGRVDTDIDRKSSFQSFVTCSTDSKPWHPADRDSIGNGNTLQVPPNTADRRSSEVSSDIGSAMGLTISRTEPLPPPTLLPGGQYDLFMAIPVQDVANELTRLDWAEFSKIRPRDLVRHISVSPENRENSPNLACVNNMISHFNHVAYWVASVILEKAKPKHRARALEKFMEISWTLRHQNNYNSLGAIIAGINGTAVHRLSQTREIVKPEIVKNFMRLELLMGTSKGHSKYRLAWDNTNSERIPFLPLHRRDLVSAEEGNKTWLQDGDKINWNKFQVMGEVMMVLIRSQETPYQEKMLSGNGTIEAMIKNAAAGMNDDDDEQDLYERSVQLEAGSTNRAQQRRWWPRS</sequence>
<dbReference type="SUPFAM" id="SSF48366">
    <property type="entry name" value="Ras GEF"/>
    <property type="match status" value="1"/>
</dbReference>
<feature type="compositionally biased region" description="Polar residues" evidence="3">
    <location>
        <begin position="291"/>
        <end position="300"/>
    </location>
</feature>
<feature type="compositionally biased region" description="Basic and acidic residues" evidence="3">
    <location>
        <begin position="802"/>
        <end position="811"/>
    </location>
</feature>
<feature type="region of interest" description="Disordered" evidence="3">
    <location>
        <begin position="183"/>
        <end position="300"/>
    </location>
</feature>
<feature type="compositionally biased region" description="Low complexity" evidence="3">
    <location>
        <begin position="199"/>
        <end position="222"/>
    </location>
</feature>
<feature type="domain" description="Ras-GEF" evidence="4">
    <location>
        <begin position="868"/>
        <end position="1111"/>
    </location>
</feature>
<evidence type="ECO:0000256" key="1">
    <source>
        <dbReference type="ARBA" id="ARBA00022658"/>
    </source>
</evidence>
<dbReference type="GO" id="GO:0007265">
    <property type="term" value="P:Ras protein signal transduction"/>
    <property type="evidence" value="ECO:0007669"/>
    <property type="project" value="TreeGrafter"/>
</dbReference>
<dbReference type="InterPro" id="IPR001895">
    <property type="entry name" value="RASGEF_cat_dom"/>
</dbReference>
<dbReference type="Gene3D" id="1.20.870.10">
    <property type="entry name" value="Son of sevenless (SoS) protein Chain: S domain 1"/>
    <property type="match status" value="1"/>
</dbReference>
<dbReference type="Pfam" id="PF00618">
    <property type="entry name" value="RasGEF_N"/>
    <property type="match status" value="1"/>
</dbReference>
<reference evidence="6 7" key="1">
    <citation type="journal article" date="2013" name="PLoS Genet.">
        <title>The genome and development-dependent transcriptomes of Pyronema confluens: a window into fungal evolution.</title>
        <authorList>
            <person name="Traeger S."/>
            <person name="Altegoer F."/>
            <person name="Freitag M."/>
            <person name="Gabaldon T."/>
            <person name="Kempken F."/>
            <person name="Kumar A."/>
            <person name="Marcet-Houben M."/>
            <person name="Poggeler S."/>
            <person name="Stajich J.E."/>
            <person name="Nowrousian M."/>
        </authorList>
    </citation>
    <scope>NUCLEOTIDE SEQUENCE [LARGE SCALE GENOMIC DNA]</scope>
    <source>
        <strain evidence="7">CBS 100304</strain>
        <tissue evidence="6">Vegetative mycelium</tissue>
    </source>
</reference>
<feature type="region of interest" description="Disordered" evidence="3">
    <location>
        <begin position="801"/>
        <end position="831"/>
    </location>
</feature>
<feature type="compositionally biased region" description="Low complexity" evidence="3">
    <location>
        <begin position="481"/>
        <end position="490"/>
    </location>
</feature>
<dbReference type="InterPro" id="IPR000651">
    <property type="entry name" value="Ras-like_Gua-exchang_fac_N"/>
</dbReference>
<dbReference type="InterPro" id="IPR027417">
    <property type="entry name" value="P-loop_NTPase"/>
</dbReference>
<feature type="region of interest" description="Disordered" evidence="3">
    <location>
        <begin position="14"/>
        <end position="82"/>
    </location>
</feature>
<dbReference type="InterPro" id="IPR036964">
    <property type="entry name" value="RASGEF_cat_dom_sf"/>
</dbReference>
<evidence type="ECO:0000256" key="3">
    <source>
        <dbReference type="SAM" id="MobiDB-lite"/>
    </source>
</evidence>
<feature type="compositionally biased region" description="Polar residues" evidence="3">
    <location>
        <begin position="28"/>
        <end position="37"/>
    </location>
</feature>
<dbReference type="CDD" id="cd06224">
    <property type="entry name" value="REM"/>
    <property type="match status" value="1"/>
</dbReference>
<feature type="compositionally biased region" description="Polar residues" evidence="3">
    <location>
        <begin position="813"/>
        <end position="822"/>
    </location>
</feature>
<keyword evidence="1 2" id="KW-0344">Guanine-nucleotide releasing factor</keyword>
<gene>
    <name evidence="6" type="ORF">PCON_12405</name>
</gene>
<evidence type="ECO:0000259" key="4">
    <source>
        <dbReference type="PROSITE" id="PS50009"/>
    </source>
</evidence>
<feature type="compositionally biased region" description="Basic and acidic residues" evidence="3">
    <location>
        <begin position="621"/>
        <end position="635"/>
    </location>
</feature>
<dbReference type="OrthoDB" id="28357at2759"/>
<feature type="region of interest" description="Disordered" evidence="3">
    <location>
        <begin position="101"/>
        <end position="121"/>
    </location>
</feature>
<dbReference type="InterPro" id="IPR008937">
    <property type="entry name" value="Ras-like_GEF"/>
</dbReference>
<dbReference type="STRING" id="1076935.U4LS26"/>
<protein>
    <submittedName>
        <fullName evidence="6">Similar to Ras guanine nucleotide exchange factor J acc. no. Q8IS14</fullName>
    </submittedName>
</protein>
<dbReference type="SMART" id="SM00229">
    <property type="entry name" value="RasGEFN"/>
    <property type="match status" value="1"/>
</dbReference>
<keyword evidence="7" id="KW-1185">Reference proteome</keyword>
<dbReference type="eggNOG" id="KOG3417">
    <property type="taxonomic scope" value="Eukaryota"/>
</dbReference>
<dbReference type="PROSITE" id="PS50009">
    <property type="entry name" value="RASGEF_CAT"/>
    <property type="match status" value="1"/>
</dbReference>
<dbReference type="PANTHER" id="PTHR23113">
    <property type="entry name" value="GUANINE NUCLEOTIDE EXCHANGE FACTOR"/>
    <property type="match status" value="1"/>
</dbReference>
<feature type="compositionally biased region" description="Polar residues" evidence="3">
    <location>
        <begin position="539"/>
        <end position="578"/>
    </location>
</feature>
<evidence type="ECO:0000259" key="5">
    <source>
        <dbReference type="PROSITE" id="PS50212"/>
    </source>
</evidence>
<dbReference type="CDD" id="cd00882">
    <property type="entry name" value="Ras_like_GTPase"/>
    <property type="match status" value="1"/>
</dbReference>
<feature type="region of interest" description="Disordered" evidence="3">
    <location>
        <begin position="1106"/>
        <end position="1125"/>
    </location>
</feature>
<evidence type="ECO:0000313" key="7">
    <source>
        <dbReference type="Proteomes" id="UP000018144"/>
    </source>
</evidence>
<dbReference type="PROSITE" id="PS50212">
    <property type="entry name" value="RASGEF_NTER"/>
    <property type="match status" value="1"/>
</dbReference>